<feature type="region of interest" description="Disordered" evidence="1">
    <location>
        <begin position="103"/>
        <end position="142"/>
    </location>
</feature>
<accession>A0A9P6NR24</accession>
<comment type="caution">
    <text evidence="2">The sequence shown here is derived from an EMBL/GenBank/DDBJ whole genome shotgun (WGS) entry which is preliminary data.</text>
</comment>
<dbReference type="EMBL" id="MU167234">
    <property type="protein sequence ID" value="KAG0148699.1"/>
    <property type="molecule type" value="Genomic_DNA"/>
</dbReference>
<dbReference type="Proteomes" id="UP000886653">
    <property type="component" value="Unassembled WGS sequence"/>
</dbReference>
<gene>
    <name evidence="2" type="ORF">CROQUDRAFT_131759</name>
</gene>
<sequence>MPCQSKNHTPLGLIPTDLDASDTSQETVVHAFMIPSILARSLSLGWFSQSAIGVKLVGSTLQPQPIAHPLSMLSANQLAPMSNPTHKTRDITNNDLSSFSDELKSAEPISRSTHVKAPPVQQSSVQKAKSKDLKPAQDPERTAAFSEVGYSKQKTLAPSPNLQIPTTKRVQCTAEHCHKDLPMVPAGQCLAGECTTDPLVLPQGKPFVLVDVTYCLLVMGILAKAIGTSVHQSGEGACHVYDLPEFCRPMNLTLLNPESGTFSPFPFNNQNAEHLTHGTQDCCQFPGAVYGTIQHQAYGYRTGAISLIFPSYLDEFSCYSDEFSLFNYSISGQDKGHP</sequence>
<feature type="compositionally biased region" description="Basic and acidic residues" evidence="1">
    <location>
        <begin position="129"/>
        <end position="141"/>
    </location>
</feature>
<protein>
    <submittedName>
        <fullName evidence="2">Uncharacterized protein</fullName>
    </submittedName>
</protein>
<name>A0A9P6NR24_9BASI</name>
<evidence type="ECO:0000256" key="1">
    <source>
        <dbReference type="SAM" id="MobiDB-lite"/>
    </source>
</evidence>
<organism evidence="2 3">
    <name type="scientific">Cronartium quercuum f. sp. fusiforme G11</name>
    <dbReference type="NCBI Taxonomy" id="708437"/>
    <lineage>
        <taxon>Eukaryota</taxon>
        <taxon>Fungi</taxon>
        <taxon>Dikarya</taxon>
        <taxon>Basidiomycota</taxon>
        <taxon>Pucciniomycotina</taxon>
        <taxon>Pucciniomycetes</taxon>
        <taxon>Pucciniales</taxon>
        <taxon>Coleosporiaceae</taxon>
        <taxon>Cronartium</taxon>
    </lineage>
</organism>
<dbReference type="AlphaFoldDB" id="A0A9P6NR24"/>
<evidence type="ECO:0000313" key="2">
    <source>
        <dbReference type="EMBL" id="KAG0148699.1"/>
    </source>
</evidence>
<reference evidence="2" key="1">
    <citation type="submission" date="2013-11" db="EMBL/GenBank/DDBJ databases">
        <title>Genome sequence of the fusiform rust pathogen reveals effectors for host alternation and coevolution with pine.</title>
        <authorList>
            <consortium name="DOE Joint Genome Institute"/>
            <person name="Smith K."/>
            <person name="Pendleton A."/>
            <person name="Kubisiak T."/>
            <person name="Anderson C."/>
            <person name="Salamov A."/>
            <person name="Aerts A."/>
            <person name="Riley R."/>
            <person name="Clum A."/>
            <person name="Lindquist E."/>
            <person name="Ence D."/>
            <person name="Campbell M."/>
            <person name="Kronenberg Z."/>
            <person name="Feau N."/>
            <person name="Dhillon B."/>
            <person name="Hamelin R."/>
            <person name="Burleigh J."/>
            <person name="Smith J."/>
            <person name="Yandell M."/>
            <person name="Nelson C."/>
            <person name="Grigoriev I."/>
            <person name="Davis J."/>
        </authorList>
    </citation>
    <scope>NUCLEOTIDE SEQUENCE</scope>
    <source>
        <strain evidence="2">G11</strain>
    </source>
</reference>
<evidence type="ECO:0000313" key="3">
    <source>
        <dbReference type="Proteomes" id="UP000886653"/>
    </source>
</evidence>
<keyword evidence="3" id="KW-1185">Reference proteome</keyword>
<proteinExistence type="predicted"/>